<feature type="transmembrane region" description="Helical" evidence="8">
    <location>
        <begin position="100"/>
        <end position="122"/>
    </location>
</feature>
<keyword evidence="5" id="KW-0201">Cytochrome c-type biogenesis</keyword>
<feature type="transmembrane region" description="Helical" evidence="8">
    <location>
        <begin position="66"/>
        <end position="88"/>
    </location>
</feature>
<keyword evidence="6 8" id="KW-1133">Transmembrane helix</keyword>
<gene>
    <name evidence="9" type="ORF">AKJ57_03750</name>
</gene>
<feature type="transmembrane region" description="Helical" evidence="8">
    <location>
        <begin position="174"/>
        <end position="194"/>
    </location>
</feature>
<organism evidence="9 10">
    <name type="scientific">candidate division MSBL1 archaeon SCGC-AAA259A05</name>
    <dbReference type="NCBI Taxonomy" id="1698259"/>
    <lineage>
        <taxon>Archaea</taxon>
        <taxon>Methanobacteriati</taxon>
        <taxon>Methanobacteriota</taxon>
        <taxon>candidate division MSBL1</taxon>
    </lineage>
</organism>
<proteinExistence type="inferred from homology"/>
<reference evidence="9 10" key="1">
    <citation type="journal article" date="2016" name="Sci. Rep.">
        <title>Metabolic traits of an uncultured archaeal lineage -MSBL1- from brine pools of the Red Sea.</title>
        <authorList>
            <person name="Mwirichia R."/>
            <person name="Alam I."/>
            <person name="Rashid M."/>
            <person name="Vinu M."/>
            <person name="Ba-Alawi W."/>
            <person name="Anthony Kamau A."/>
            <person name="Kamanda Ngugi D."/>
            <person name="Goker M."/>
            <person name="Klenk H.P."/>
            <person name="Bajic V."/>
            <person name="Stingl U."/>
        </authorList>
    </citation>
    <scope>NUCLEOTIDE SEQUENCE [LARGE SCALE GENOMIC DNA]</scope>
    <source>
        <strain evidence="9">SCGC-AAA259A05</strain>
    </source>
</reference>
<sequence length="196" mass="21566">MFALFVVMAFRFAFGGGEVGPNIISSIMWSTFLFTGLFVLFNSFSREKDTQCLEGLLLCPGDRGDIFLGKMISTLIQIYFVELVGVIMMEMFFQFRIFSYILPLLVILFIGSLALVSAGTIISAISISAGNRELILPILFIPLVILTVIVPIVSTTSGILSGDSLSLYSNYLELLVGFSIVYVTLALILFDEVIAR</sequence>
<dbReference type="InterPro" id="IPR003544">
    <property type="entry name" value="Cyt_c_biogenesis_CcmB"/>
</dbReference>
<evidence type="ECO:0000256" key="1">
    <source>
        <dbReference type="ARBA" id="ARBA00004141"/>
    </source>
</evidence>
<keyword evidence="3" id="KW-0813">Transport</keyword>
<dbReference type="PANTHER" id="PTHR30070">
    <property type="entry name" value="HEME EXPORTER PROTEIN B"/>
    <property type="match status" value="1"/>
</dbReference>
<comment type="subcellular location">
    <subcellularLocation>
        <location evidence="1">Membrane</location>
        <topology evidence="1">Multi-pass membrane protein</topology>
    </subcellularLocation>
</comment>
<keyword evidence="7 8" id="KW-0472">Membrane</keyword>
<name>A0A133U9A8_9EURY</name>
<evidence type="ECO:0000256" key="6">
    <source>
        <dbReference type="ARBA" id="ARBA00022989"/>
    </source>
</evidence>
<evidence type="ECO:0000256" key="5">
    <source>
        <dbReference type="ARBA" id="ARBA00022748"/>
    </source>
</evidence>
<evidence type="ECO:0000256" key="4">
    <source>
        <dbReference type="ARBA" id="ARBA00022692"/>
    </source>
</evidence>
<dbReference type="GO" id="GO:0017004">
    <property type="term" value="P:cytochrome complex assembly"/>
    <property type="evidence" value="ECO:0007669"/>
    <property type="project" value="UniProtKB-KW"/>
</dbReference>
<dbReference type="AlphaFoldDB" id="A0A133U9A8"/>
<dbReference type="GO" id="GO:0015232">
    <property type="term" value="F:heme transmembrane transporter activity"/>
    <property type="evidence" value="ECO:0007669"/>
    <property type="project" value="InterPro"/>
</dbReference>
<evidence type="ECO:0000313" key="10">
    <source>
        <dbReference type="Proteomes" id="UP000070163"/>
    </source>
</evidence>
<protein>
    <recommendedName>
        <fullName evidence="11">Heme exporter protein B</fullName>
    </recommendedName>
</protein>
<accession>A0A133U9A8</accession>
<evidence type="ECO:0000256" key="7">
    <source>
        <dbReference type="ARBA" id="ARBA00023136"/>
    </source>
</evidence>
<dbReference type="Pfam" id="PF03379">
    <property type="entry name" value="CcmB"/>
    <property type="match status" value="1"/>
</dbReference>
<evidence type="ECO:0000313" key="9">
    <source>
        <dbReference type="EMBL" id="KXA90768.1"/>
    </source>
</evidence>
<feature type="transmembrane region" description="Helical" evidence="8">
    <location>
        <begin position="134"/>
        <end position="154"/>
    </location>
</feature>
<evidence type="ECO:0000256" key="2">
    <source>
        <dbReference type="ARBA" id="ARBA00010544"/>
    </source>
</evidence>
<comment type="caution">
    <text evidence="9">The sequence shown here is derived from an EMBL/GenBank/DDBJ whole genome shotgun (WGS) entry which is preliminary data.</text>
</comment>
<comment type="similarity">
    <text evidence="2">Belongs to the CcmB/CycW/HelB family.</text>
</comment>
<dbReference type="GO" id="GO:0005886">
    <property type="term" value="C:plasma membrane"/>
    <property type="evidence" value="ECO:0007669"/>
    <property type="project" value="TreeGrafter"/>
</dbReference>
<dbReference type="GO" id="GO:1903607">
    <property type="term" value="P:cytochrome c biosynthetic process"/>
    <property type="evidence" value="ECO:0007669"/>
    <property type="project" value="TreeGrafter"/>
</dbReference>
<dbReference type="EMBL" id="LHXJ01000039">
    <property type="protein sequence ID" value="KXA90768.1"/>
    <property type="molecule type" value="Genomic_DNA"/>
</dbReference>
<dbReference type="PANTHER" id="PTHR30070:SF1">
    <property type="entry name" value="CYTOCHROME C BIOGENESIS B-RELATED"/>
    <property type="match status" value="1"/>
</dbReference>
<keyword evidence="4 8" id="KW-0812">Transmembrane</keyword>
<evidence type="ECO:0008006" key="11">
    <source>
        <dbReference type="Google" id="ProtNLM"/>
    </source>
</evidence>
<dbReference type="Proteomes" id="UP000070163">
    <property type="component" value="Unassembled WGS sequence"/>
</dbReference>
<evidence type="ECO:0000256" key="3">
    <source>
        <dbReference type="ARBA" id="ARBA00022448"/>
    </source>
</evidence>
<evidence type="ECO:0000256" key="8">
    <source>
        <dbReference type="SAM" id="Phobius"/>
    </source>
</evidence>
<feature type="transmembrane region" description="Helical" evidence="8">
    <location>
        <begin position="25"/>
        <end position="45"/>
    </location>
</feature>
<keyword evidence="10" id="KW-1185">Reference proteome</keyword>